<evidence type="ECO:0000256" key="1">
    <source>
        <dbReference type="ARBA" id="ARBA00022801"/>
    </source>
</evidence>
<dbReference type="SUPFAM" id="SSF53474">
    <property type="entry name" value="alpha/beta-Hydrolases"/>
    <property type="match status" value="1"/>
</dbReference>
<name>A0A5C3PVT7_9APHY</name>
<keyword evidence="5" id="KW-1185">Reference proteome</keyword>
<dbReference type="InterPro" id="IPR029058">
    <property type="entry name" value="AB_hydrolase_fold"/>
</dbReference>
<keyword evidence="1" id="KW-0378">Hydrolase</keyword>
<evidence type="ECO:0000256" key="2">
    <source>
        <dbReference type="SAM" id="MobiDB-lite"/>
    </source>
</evidence>
<sequence>MATPANPQSAVFKDDWLPGPDGTQFYTRTYAAVSSARAVVVFVHGFSGHCARYECMHGVYATRGITVFAFDQRGFGRTALDAEAKTGKSFYGKTSWREQLDDIDWWVKHVKDQYPALPMFLMGHSMGGALALAFATRSSEPPTKGTISLLSGVIASSPFILRARPTAKHLRIIGWLLSLVFPNLVLHTPINPNNLSHDPVRNEANASDPRIIHKGSLRILNDMLTGGEELLWNDYRRWPRSLPLVILHGNSDRVTSFRASEEFFGKVNASDKEFKPFEGGFHELAYEPDGVKERFADECTDWIAKRAGHFDRAEPSMPEDGFYLRTPRPEKTAT</sequence>
<feature type="region of interest" description="Disordered" evidence="2">
    <location>
        <begin position="313"/>
        <end position="334"/>
    </location>
</feature>
<dbReference type="Gene3D" id="3.40.50.1820">
    <property type="entry name" value="alpha/beta hydrolase"/>
    <property type="match status" value="1"/>
</dbReference>
<dbReference type="PRINTS" id="PR00793">
    <property type="entry name" value="PROAMNOPTASE"/>
</dbReference>
<evidence type="ECO:0000313" key="4">
    <source>
        <dbReference type="EMBL" id="TFK91988.1"/>
    </source>
</evidence>
<dbReference type="InterPro" id="IPR002410">
    <property type="entry name" value="Peptidase_S33"/>
</dbReference>
<feature type="domain" description="Serine aminopeptidase S33" evidence="3">
    <location>
        <begin position="35"/>
        <end position="289"/>
    </location>
</feature>
<evidence type="ECO:0000259" key="3">
    <source>
        <dbReference type="Pfam" id="PF12146"/>
    </source>
</evidence>
<dbReference type="InParanoid" id="A0A5C3PVT7"/>
<dbReference type="Pfam" id="PF12146">
    <property type="entry name" value="Hydrolase_4"/>
    <property type="match status" value="1"/>
</dbReference>
<accession>A0A5C3PVT7</accession>
<dbReference type="InterPro" id="IPR022742">
    <property type="entry name" value="Hydrolase_4"/>
</dbReference>
<dbReference type="InterPro" id="IPR051044">
    <property type="entry name" value="MAG_DAG_Lipase"/>
</dbReference>
<dbReference type="PANTHER" id="PTHR11614">
    <property type="entry name" value="PHOSPHOLIPASE-RELATED"/>
    <property type="match status" value="1"/>
</dbReference>
<dbReference type="STRING" id="1314778.A0A5C3PVT7"/>
<dbReference type="GO" id="GO:0008233">
    <property type="term" value="F:peptidase activity"/>
    <property type="evidence" value="ECO:0007669"/>
    <property type="project" value="InterPro"/>
</dbReference>
<dbReference type="GO" id="GO:0006508">
    <property type="term" value="P:proteolysis"/>
    <property type="evidence" value="ECO:0007669"/>
    <property type="project" value="InterPro"/>
</dbReference>
<evidence type="ECO:0000313" key="5">
    <source>
        <dbReference type="Proteomes" id="UP000308197"/>
    </source>
</evidence>
<dbReference type="Proteomes" id="UP000308197">
    <property type="component" value="Unassembled WGS sequence"/>
</dbReference>
<dbReference type="EMBL" id="ML211007">
    <property type="protein sequence ID" value="TFK91988.1"/>
    <property type="molecule type" value="Genomic_DNA"/>
</dbReference>
<organism evidence="4 5">
    <name type="scientific">Polyporus arcularius HHB13444</name>
    <dbReference type="NCBI Taxonomy" id="1314778"/>
    <lineage>
        <taxon>Eukaryota</taxon>
        <taxon>Fungi</taxon>
        <taxon>Dikarya</taxon>
        <taxon>Basidiomycota</taxon>
        <taxon>Agaricomycotina</taxon>
        <taxon>Agaricomycetes</taxon>
        <taxon>Polyporales</taxon>
        <taxon>Polyporaceae</taxon>
        <taxon>Polyporus</taxon>
    </lineage>
</organism>
<protein>
    <submittedName>
        <fullName evidence="4">Lysophospholipase</fullName>
    </submittedName>
</protein>
<proteinExistence type="predicted"/>
<reference evidence="4 5" key="1">
    <citation type="journal article" date="2019" name="Nat. Ecol. Evol.">
        <title>Megaphylogeny resolves global patterns of mushroom evolution.</title>
        <authorList>
            <person name="Varga T."/>
            <person name="Krizsan K."/>
            <person name="Foldi C."/>
            <person name="Dima B."/>
            <person name="Sanchez-Garcia M."/>
            <person name="Sanchez-Ramirez S."/>
            <person name="Szollosi G.J."/>
            <person name="Szarkandi J.G."/>
            <person name="Papp V."/>
            <person name="Albert L."/>
            <person name="Andreopoulos W."/>
            <person name="Angelini C."/>
            <person name="Antonin V."/>
            <person name="Barry K.W."/>
            <person name="Bougher N.L."/>
            <person name="Buchanan P."/>
            <person name="Buyck B."/>
            <person name="Bense V."/>
            <person name="Catcheside P."/>
            <person name="Chovatia M."/>
            <person name="Cooper J."/>
            <person name="Damon W."/>
            <person name="Desjardin D."/>
            <person name="Finy P."/>
            <person name="Geml J."/>
            <person name="Haridas S."/>
            <person name="Hughes K."/>
            <person name="Justo A."/>
            <person name="Karasinski D."/>
            <person name="Kautmanova I."/>
            <person name="Kiss B."/>
            <person name="Kocsube S."/>
            <person name="Kotiranta H."/>
            <person name="LaButti K.M."/>
            <person name="Lechner B.E."/>
            <person name="Liimatainen K."/>
            <person name="Lipzen A."/>
            <person name="Lukacs Z."/>
            <person name="Mihaltcheva S."/>
            <person name="Morgado L.N."/>
            <person name="Niskanen T."/>
            <person name="Noordeloos M.E."/>
            <person name="Ohm R.A."/>
            <person name="Ortiz-Santana B."/>
            <person name="Ovrebo C."/>
            <person name="Racz N."/>
            <person name="Riley R."/>
            <person name="Savchenko A."/>
            <person name="Shiryaev A."/>
            <person name="Soop K."/>
            <person name="Spirin V."/>
            <person name="Szebenyi C."/>
            <person name="Tomsovsky M."/>
            <person name="Tulloss R.E."/>
            <person name="Uehling J."/>
            <person name="Grigoriev I.V."/>
            <person name="Vagvolgyi C."/>
            <person name="Papp T."/>
            <person name="Martin F.M."/>
            <person name="Miettinen O."/>
            <person name="Hibbett D.S."/>
            <person name="Nagy L.G."/>
        </authorList>
    </citation>
    <scope>NUCLEOTIDE SEQUENCE [LARGE SCALE GENOMIC DNA]</scope>
    <source>
        <strain evidence="4 5">HHB13444</strain>
    </source>
</reference>
<dbReference type="AlphaFoldDB" id="A0A5C3PVT7"/>
<gene>
    <name evidence="4" type="ORF">K466DRAFT_562563</name>
</gene>
<dbReference type="FunCoup" id="A0A5C3PVT7">
    <property type="interactions" value="142"/>
</dbReference>